<keyword evidence="5" id="KW-0479">Metal-binding</keyword>
<evidence type="ECO:0000256" key="10">
    <source>
        <dbReference type="SAM" id="MobiDB-lite"/>
    </source>
</evidence>
<gene>
    <name evidence="12" type="ORF">FNF29_08177</name>
</gene>
<evidence type="ECO:0000256" key="8">
    <source>
        <dbReference type="ARBA" id="ARBA00022842"/>
    </source>
</evidence>
<comment type="caution">
    <text evidence="12">The sequence shown here is derived from an EMBL/GenBank/DDBJ whole genome shotgun (WGS) entry which is preliminary data.</text>
</comment>
<feature type="transmembrane region" description="Helical" evidence="11">
    <location>
        <begin position="110"/>
        <end position="132"/>
    </location>
</feature>
<feature type="region of interest" description="Disordered" evidence="10">
    <location>
        <begin position="323"/>
        <end position="395"/>
    </location>
</feature>
<feature type="transmembrane region" description="Helical" evidence="11">
    <location>
        <begin position="464"/>
        <end position="485"/>
    </location>
</feature>
<dbReference type="Proteomes" id="UP000323011">
    <property type="component" value="Unassembled WGS sequence"/>
</dbReference>
<dbReference type="GO" id="GO:0016020">
    <property type="term" value="C:membrane"/>
    <property type="evidence" value="ECO:0007669"/>
    <property type="project" value="InterPro"/>
</dbReference>
<feature type="compositionally biased region" description="Acidic residues" evidence="10">
    <location>
        <begin position="323"/>
        <end position="335"/>
    </location>
</feature>
<keyword evidence="7" id="KW-0067">ATP-binding</keyword>
<sequence length="1366" mass="143619">MVLVLGQRIVTFTMNTLITRTVNAEVLGFASSDMELLLATLLFMSRESFRLLAIRITVPEAPAVVRAARRQELLNVAWGPVPLGLTLCGAASVALLWPGLLAGLSSDARLSALFVVAGAALETLAEPVYILATTSLQYGARATAEGAGVLLKCCVTFVLVWAGWGLPAFGFAQLVYGAVLLVVYWRWMLVEGMGGQVAALRGVTSVASLLPGPAPGAKMALPECSGEASSATAPAGEDDNVAGPGSFLSQRSWGLTLAFGVQNVTKHLLTEGNRMVLLTAPIGLRGEFAAVSNYGSLAVRLLLYPIEDAARTLFASLAADAGTEAEAEAEPEAEAEAPPTEAVTPAQRSATGGGVGAAGIRRRRGRAGRLAEGTPGVSEGGSSGEGSEGDLPAAAAEDDARAVARARAALRQLEAEARMRTAAELLVLALRLVLTLGLVLAVLGPPFCGTLVRLLLGARWSGTGVAGGLAAYCLYVLCLALNGVTEAFAVATAPRDAVGWLNAAMAITFGLYVALALGDPFVTGVPGLLALLGIRGLIFADSANMLFRAAAALSVAREVAEKRTGEPLDLSRAAPSYASLGVLVAAGAAARASAWFFTGEPEGGGAATLLGEAQHVGVGAACALAVLASLAVFDGKALRQAYARVRKQQPAETCMHARTTRMAAASGARSLSSLRFDNRALRVLPVDADATNSVRDPVADACFSRVKPTPVDKPRMVAASESALALLGLPLSEAAERADGAEYLSGNKLPDGADPVANCYCGYQFGYFSGQLGDGAAMTLGEVVNDAGERYELQLKGAGKTPYSRTADGRKVLRSSLREFLCSEAMHSLGVPTTRAGSVVTSDSTIVRDVFYTGRPEAEQCSVITRMAPTFLRFGSFEIFKAKDPTTGRAGPSPGNLDLLNRMVDYTCNAFFKDIVDSHAPKGLPLAFPEEDGLPGPKLAGTEAGATTVFEVYKEVLRRTARMVAKWQMVGWCHGVLNTDNMSILGLTLDYGPFAFMDRFDWDFICNTSDDSGRYTYRRQPEMCRWNCKQLGVAWSPAMPGVEWEAALETAFDDEFALAHLEGARAKLGLSADADGASGDAELFESLLDTMAATGADFTRTFRTLMDLGLPAEAAVGDDLSEAEAAAVERVAAALSASLASREDLLTAIRPRIEEERVNMLLQLAPMDSRLRPHIPLLEKEAEAWVSYNRETSLSPEAKAAENKERWSAWLRQFAIRLRGEAKAVAQSDRVESMRLANPKFVLRNYLCQVAIRAAEDGDFSEARRLLARVQDPFDLDKAIPSTIGDAGVELQKSGKVRGGNLVDMSDAPPAEAKSASAAAGAAAKGAGSCNVAAAASDAAMAPAFATSYDGMPPKWACKLRVSCSS</sequence>
<evidence type="ECO:0000256" key="7">
    <source>
        <dbReference type="ARBA" id="ARBA00022840"/>
    </source>
</evidence>
<keyword evidence="11" id="KW-0812">Transmembrane</keyword>
<evidence type="ECO:0000256" key="9">
    <source>
        <dbReference type="ARBA" id="ARBA00031547"/>
    </source>
</evidence>
<dbReference type="HAMAP" id="MF_00692">
    <property type="entry name" value="SelO"/>
    <property type="match status" value="1"/>
</dbReference>
<dbReference type="PANTHER" id="PTHR12153:SF15">
    <property type="entry name" value="PROTEIN ADENYLYLTRANSFERASE SELO, MITOCHONDRIAL"/>
    <property type="match status" value="1"/>
</dbReference>
<name>A0A5A8BZY5_CAFRO</name>
<evidence type="ECO:0000256" key="3">
    <source>
        <dbReference type="ARBA" id="ARBA00022679"/>
    </source>
</evidence>
<dbReference type="GO" id="GO:0005524">
    <property type="term" value="F:ATP binding"/>
    <property type="evidence" value="ECO:0007669"/>
    <property type="project" value="UniProtKB-KW"/>
</dbReference>
<keyword evidence="3" id="KW-0808">Transferase</keyword>
<evidence type="ECO:0000256" key="1">
    <source>
        <dbReference type="ARBA" id="ARBA00001946"/>
    </source>
</evidence>
<dbReference type="Pfam" id="PF02696">
    <property type="entry name" value="SelO"/>
    <property type="match status" value="1"/>
</dbReference>
<evidence type="ECO:0000313" key="13">
    <source>
        <dbReference type="Proteomes" id="UP000323011"/>
    </source>
</evidence>
<keyword evidence="8" id="KW-0460">Magnesium</keyword>
<keyword evidence="4" id="KW-0548">Nucleotidyltransferase</keyword>
<dbReference type="Pfam" id="PF04506">
    <property type="entry name" value="Rft-1"/>
    <property type="match status" value="2"/>
</dbReference>
<evidence type="ECO:0000256" key="11">
    <source>
        <dbReference type="SAM" id="Phobius"/>
    </source>
</evidence>
<accession>A0A5A8BZY5</accession>
<keyword evidence="6" id="KW-0547">Nucleotide-binding</keyword>
<feature type="transmembrane region" description="Helical" evidence="11">
    <location>
        <begin position="144"/>
        <end position="164"/>
    </location>
</feature>
<organism evidence="12 13">
    <name type="scientific">Cafeteria roenbergensis</name>
    <name type="common">Marine flagellate</name>
    <dbReference type="NCBI Taxonomy" id="33653"/>
    <lineage>
        <taxon>Eukaryota</taxon>
        <taxon>Sar</taxon>
        <taxon>Stramenopiles</taxon>
        <taxon>Bigyra</taxon>
        <taxon>Opalozoa</taxon>
        <taxon>Bicosoecida</taxon>
        <taxon>Cafeteriaceae</taxon>
        <taxon>Cafeteria</taxon>
    </lineage>
</organism>
<evidence type="ECO:0000256" key="6">
    <source>
        <dbReference type="ARBA" id="ARBA00022741"/>
    </source>
</evidence>
<dbReference type="InterPro" id="IPR003846">
    <property type="entry name" value="SelO"/>
</dbReference>
<feature type="transmembrane region" description="Helical" evidence="11">
    <location>
        <begin position="617"/>
        <end position="638"/>
    </location>
</feature>
<keyword evidence="11" id="KW-1133">Transmembrane helix</keyword>
<dbReference type="GO" id="GO:0006488">
    <property type="term" value="P:dolichol-linked oligosaccharide biosynthetic process"/>
    <property type="evidence" value="ECO:0007669"/>
    <property type="project" value="InterPro"/>
</dbReference>
<dbReference type="GO" id="GO:0046872">
    <property type="term" value="F:metal ion binding"/>
    <property type="evidence" value="ECO:0007669"/>
    <property type="project" value="UniProtKB-KW"/>
</dbReference>
<feature type="transmembrane region" description="Helical" evidence="11">
    <location>
        <begin position="425"/>
        <end position="444"/>
    </location>
</feature>
<dbReference type="InterPro" id="IPR007594">
    <property type="entry name" value="RFT1"/>
</dbReference>
<comment type="similarity">
    <text evidence="2">Belongs to the SELO family.</text>
</comment>
<feature type="transmembrane region" description="Helical" evidence="11">
    <location>
        <begin position="76"/>
        <end position="98"/>
    </location>
</feature>
<protein>
    <recommendedName>
        <fullName evidence="9">Selenoprotein O</fullName>
    </recommendedName>
</protein>
<evidence type="ECO:0000256" key="2">
    <source>
        <dbReference type="ARBA" id="ARBA00009747"/>
    </source>
</evidence>
<keyword evidence="11" id="KW-0472">Membrane</keyword>
<dbReference type="EMBL" id="VLTN01000095">
    <property type="protein sequence ID" value="KAA0146228.1"/>
    <property type="molecule type" value="Genomic_DNA"/>
</dbReference>
<comment type="cofactor">
    <cofactor evidence="1">
        <name>Mg(2+)</name>
        <dbReference type="ChEBI" id="CHEBI:18420"/>
    </cofactor>
</comment>
<evidence type="ECO:0000313" key="12">
    <source>
        <dbReference type="EMBL" id="KAA0146228.1"/>
    </source>
</evidence>
<dbReference type="PANTHER" id="PTHR12153">
    <property type="entry name" value="SELENOPROTEIN O"/>
    <property type="match status" value="1"/>
</dbReference>
<evidence type="ECO:0000256" key="5">
    <source>
        <dbReference type="ARBA" id="ARBA00022723"/>
    </source>
</evidence>
<reference evidence="12 13" key="1">
    <citation type="submission" date="2019-07" db="EMBL/GenBank/DDBJ databases">
        <title>Genomes of Cafeteria roenbergensis.</title>
        <authorList>
            <person name="Fischer M.G."/>
            <person name="Hackl T."/>
            <person name="Roman M."/>
        </authorList>
    </citation>
    <scope>NUCLEOTIDE SEQUENCE [LARGE SCALE GENOMIC DNA]</scope>
    <source>
        <strain evidence="12 13">BVI</strain>
    </source>
</reference>
<keyword evidence="13" id="KW-1185">Reference proteome</keyword>
<dbReference type="GO" id="GO:0016779">
    <property type="term" value="F:nucleotidyltransferase activity"/>
    <property type="evidence" value="ECO:0007669"/>
    <property type="project" value="UniProtKB-KW"/>
</dbReference>
<feature type="compositionally biased region" description="Low complexity" evidence="10">
    <location>
        <begin position="336"/>
        <end position="350"/>
    </location>
</feature>
<feature type="compositionally biased region" description="Low complexity" evidence="10">
    <location>
        <begin position="368"/>
        <end position="377"/>
    </location>
</feature>
<proteinExistence type="inferred from homology"/>
<feature type="transmembrane region" description="Helical" evidence="11">
    <location>
        <begin position="170"/>
        <end position="187"/>
    </location>
</feature>
<feature type="transmembrane region" description="Helical" evidence="11">
    <location>
        <begin position="497"/>
        <end position="517"/>
    </location>
</feature>
<evidence type="ECO:0000256" key="4">
    <source>
        <dbReference type="ARBA" id="ARBA00022695"/>
    </source>
</evidence>